<sequence length="330" mass="37604">MKHFKLNLNWILLLKDLSIAPDKIVLDAKLPTQAYDENYYFTVEQYYRFWKSLRNAIDKPGFAIDVVSAFRPEMFSPPIFAALCSKDFSQALSRIQAYKSLIGPMTLNVVDDGMTIKVTIDGLANEPPLPTELIEMELVFFAHLIRMGTRDNIVPRYVETSAQIEDIDIYNRFFGTEVKTGKQNTIWFERSDTIKPFLTENSDMLKLLETSIGKLMLLNGFPPTTCALRTYLTGHLSAGLPSMETAAKHLAISSRTLQRRLQDESTQFSQVVAELRDDLAKYYLTHSNHDIAEVAFLLGYKAQSSFFRAFALRNQITPSQFRSQARKLSA</sequence>
<dbReference type="EMBL" id="LNTY01000050">
    <property type="protein sequence ID" value="KXF80500.1"/>
    <property type="molecule type" value="Genomic_DNA"/>
</dbReference>
<feature type="domain" description="HTH araC/xylS-type" evidence="4">
    <location>
        <begin position="226"/>
        <end position="324"/>
    </location>
</feature>
<dbReference type="OrthoDB" id="6396588at2"/>
<dbReference type="GO" id="GO:0005829">
    <property type="term" value="C:cytosol"/>
    <property type="evidence" value="ECO:0007669"/>
    <property type="project" value="TreeGrafter"/>
</dbReference>
<dbReference type="PANTHER" id="PTHR47894:SF1">
    <property type="entry name" value="HTH-TYPE TRANSCRIPTIONAL REGULATOR VQSM"/>
    <property type="match status" value="1"/>
</dbReference>
<dbReference type="PROSITE" id="PS01124">
    <property type="entry name" value="HTH_ARAC_FAMILY_2"/>
    <property type="match status" value="1"/>
</dbReference>
<gene>
    <name evidence="5" type="ORF">ATN88_07360</name>
</gene>
<evidence type="ECO:0000256" key="3">
    <source>
        <dbReference type="ARBA" id="ARBA00023163"/>
    </source>
</evidence>
<dbReference type="PANTHER" id="PTHR47894">
    <property type="entry name" value="HTH-TYPE TRANSCRIPTIONAL REGULATOR GADX"/>
    <property type="match status" value="1"/>
</dbReference>
<dbReference type="Proteomes" id="UP000070529">
    <property type="component" value="Unassembled WGS sequence"/>
</dbReference>
<evidence type="ECO:0000313" key="6">
    <source>
        <dbReference type="Proteomes" id="UP000070529"/>
    </source>
</evidence>
<dbReference type="GO" id="GO:0000976">
    <property type="term" value="F:transcription cis-regulatory region binding"/>
    <property type="evidence" value="ECO:0007669"/>
    <property type="project" value="TreeGrafter"/>
</dbReference>
<keyword evidence="3" id="KW-0804">Transcription</keyword>
<keyword evidence="1" id="KW-0805">Transcription regulation</keyword>
<accession>A0A135I4X3</accession>
<dbReference type="SMART" id="SM00342">
    <property type="entry name" value="HTH_ARAC"/>
    <property type="match status" value="1"/>
</dbReference>
<comment type="caution">
    <text evidence="5">The sequence shown here is derived from an EMBL/GenBank/DDBJ whole genome shotgun (WGS) entry which is preliminary data.</text>
</comment>
<dbReference type="InterPro" id="IPR009057">
    <property type="entry name" value="Homeodomain-like_sf"/>
</dbReference>
<dbReference type="STRING" id="294935.ATN88_07360"/>
<protein>
    <recommendedName>
        <fullName evidence="4">HTH araC/xylS-type domain-containing protein</fullName>
    </recommendedName>
</protein>
<dbReference type="GO" id="GO:0003700">
    <property type="term" value="F:DNA-binding transcription factor activity"/>
    <property type="evidence" value="ECO:0007669"/>
    <property type="project" value="InterPro"/>
</dbReference>
<evidence type="ECO:0000313" key="5">
    <source>
        <dbReference type="EMBL" id="KXF80500.1"/>
    </source>
</evidence>
<proteinExistence type="predicted"/>
<dbReference type="Pfam" id="PF12625">
    <property type="entry name" value="Arabinose_bd"/>
    <property type="match status" value="1"/>
</dbReference>
<name>A0A135I4X3_9GAMM</name>
<evidence type="ECO:0000259" key="4">
    <source>
        <dbReference type="PROSITE" id="PS01124"/>
    </source>
</evidence>
<dbReference type="Pfam" id="PF12833">
    <property type="entry name" value="HTH_18"/>
    <property type="match status" value="1"/>
</dbReference>
<keyword evidence="6" id="KW-1185">Reference proteome</keyword>
<evidence type="ECO:0000256" key="2">
    <source>
        <dbReference type="ARBA" id="ARBA00023125"/>
    </source>
</evidence>
<keyword evidence="2" id="KW-0238">DNA-binding</keyword>
<dbReference type="SUPFAM" id="SSF46689">
    <property type="entry name" value="Homeodomain-like"/>
    <property type="match status" value="1"/>
</dbReference>
<reference evidence="5 6" key="1">
    <citation type="submission" date="2015-11" db="EMBL/GenBank/DDBJ databases">
        <title>Genomic Taxonomy of the Vibrionaceae.</title>
        <authorList>
            <person name="Gomez-Gil B."/>
            <person name="Enciso-Ibarra J."/>
        </authorList>
    </citation>
    <scope>NUCLEOTIDE SEQUENCE [LARGE SCALE GENOMIC DNA]</scope>
    <source>
        <strain evidence="5 6">CAIM 912</strain>
    </source>
</reference>
<evidence type="ECO:0000256" key="1">
    <source>
        <dbReference type="ARBA" id="ARBA00023015"/>
    </source>
</evidence>
<organism evidence="5 6">
    <name type="scientific">Enterovibrio coralii</name>
    <dbReference type="NCBI Taxonomy" id="294935"/>
    <lineage>
        <taxon>Bacteria</taxon>
        <taxon>Pseudomonadati</taxon>
        <taxon>Pseudomonadota</taxon>
        <taxon>Gammaproteobacteria</taxon>
        <taxon>Vibrionales</taxon>
        <taxon>Vibrionaceae</taxon>
        <taxon>Enterovibrio</taxon>
    </lineage>
</organism>
<dbReference type="InterPro" id="IPR032687">
    <property type="entry name" value="AraC-type_N"/>
</dbReference>
<dbReference type="RefSeq" id="WP_067418958.1">
    <property type="nucleotide sequence ID" value="NZ_LNTY01000050.1"/>
</dbReference>
<dbReference type="InterPro" id="IPR018060">
    <property type="entry name" value="HTH_AraC"/>
</dbReference>
<dbReference type="AlphaFoldDB" id="A0A135I4X3"/>
<dbReference type="Gene3D" id="1.10.10.60">
    <property type="entry name" value="Homeodomain-like"/>
    <property type="match status" value="1"/>
</dbReference>